<comment type="caution">
    <text evidence="1">The sequence shown here is derived from an EMBL/GenBank/DDBJ whole genome shotgun (WGS) entry which is preliminary data.</text>
</comment>
<dbReference type="OrthoDB" id="9806494at2"/>
<dbReference type="EMBL" id="JOKJ01000036">
    <property type="protein sequence ID" value="KEQ03223.1"/>
    <property type="molecule type" value="Genomic_DNA"/>
</dbReference>
<name>A0A922T8A2_9HYPH</name>
<dbReference type="Pfam" id="PF08002">
    <property type="entry name" value="DUF1697"/>
    <property type="match status" value="1"/>
</dbReference>
<gene>
    <name evidence="1" type="ORF">GV68_17665</name>
</gene>
<evidence type="ECO:0008006" key="3">
    <source>
        <dbReference type="Google" id="ProtNLM"/>
    </source>
</evidence>
<dbReference type="RefSeq" id="WP_037167294.1">
    <property type="nucleotide sequence ID" value="NZ_JOKI01000016.1"/>
</dbReference>
<protein>
    <recommendedName>
        <fullName evidence="3">DUF1697 domain-containing protein</fullName>
    </recommendedName>
</protein>
<dbReference type="Gene3D" id="3.30.70.1280">
    <property type="entry name" value="SP0830-like domains"/>
    <property type="match status" value="1"/>
</dbReference>
<keyword evidence="2" id="KW-1185">Reference proteome</keyword>
<accession>A0A922T8A2</accession>
<dbReference type="PIRSF" id="PIRSF008502">
    <property type="entry name" value="UCP008502"/>
    <property type="match status" value="1"/>
</dbReference>
<dbReference type="PANTHER" id="PTHR36439">
    <property type="entry name" value="BLL4334 PROTEIN"/>
    <property type="match status" value="1"/>
</dbReference>
<proteinExistence type="predicted"/>
<organism evidence="1 2">
    <name type="scientific">Pseudorhizobium pelagicum</name>
    <dbReference type="NCBI Taxonomy" id="1509405"/>
    <lineage>
        <taxon>Bacteria</taxon>
        <taxon>Pseudomonadati</taxon>
        <taxon>Pseudomonadota</taxon>
        <taxon>Alphaproteobacteria</taxon>
        <taxon>Hyphomicrobiales</taxon>
        <taxon>Rhizobiaceae</taxon>
        <taxon>Rhizobium/Agrobacterium group</taxon>
        <taxon>Pseudorhizobium</taxon>
    </lineage>
</organism>
<dbReference type="AlphaFoldDB" id="A0A922T8A2"/>
<evidence type="ECO:0000313" key="1">
    <source>
        <dbReference type="EMBL" id="KEQ03223.1"/>
    </source>
</evidence>
<dbReference type="Proteomes" id="UP000052167">
    <property type="component" value="Unassembled WGS sequence"/>
</dbReference>
<evidence type="ECO:0000313" key="2">
    <source>
        <dbReference type="Proteomes" id="UP000052167"/>
    </source>
</evidence>
<dbReference type="SUPFAM" id="SSF160379">
    <property type="entry name" value="SP0830-like"/>
    <property type="match status" value="1"/>
</dbReference>
<dbReference type="PANTHER" id="PTHR36439:SF1">
    <property type="entry name" value="DUF1697 DOMAIN-CONTAINING PROTEIN"/>
    <property type="match status" value="1"/>
</dbReference>
<dbReference type="InterPro" id="IPR012545">
    <property type="entry name" value="DUF1697"/>
</dbReference>
<sequence>MMGYVALLRAVNVGGTGKLPMTVLAEMCRELGFEQVRTYIASGNVVFQSNATEKQVRTELETQLHRYAGKEVRVVVRTGRELAGVLASNPFAESPGSHVAALFIDGALPSDPLDGVTGLKDEQICLGMRELYVFYPNGMGTTRLRIPSEKYGTARNMNTVAKLASMAAMLT</sequence>
<reference evidence="1 2" key="1">
    <citation type="submission" date="2014-06" db="EMBL/GenBank/DDBJ databases">
        <title>Rhizobium pelagicum/R2-400B4.</title>
        <authorList>
            <person name="Kimes N.E."/>
            <person name="Lopez-Perez M."/>
        </authorList>
    </citation>
    <scope>NUCLEOTIDE SEQUENCE [LARGE SCALE GENOMIC DNA]</scope>
    <source>
        <strain evidence="1 2">R2-400B4</strain>
    </source>
</reference>